<evidence type="ECO:0000313" key="2">
    <source>
        <dbReference type="Proteomes" id="UP000242457"/>
    </source>
</evidence>
<dbReference type="AlphaFoldDB" id="A0A2A3EMC2"/>
<name>A0A2A3EMC2_APICC</name>
<organism evidence="1 2">
    <name type="scientific">Apis cerana cerana</name>
    <name type="common">Oriental honeybee</name>
    <dbReference type="NCBI Taxonomy" id="94128"/>
    <lineage>
        <taxon>Eukaryota</taxon>
        <taxon>Metazoa</taxon>
        <taxon>Ecdysozoa</taxon>
        <taxon>Arthropoda</taxon>
        <taxon>Hexapoda</taxon>
        <taxon>Insecta</taxon>
        <taxon>Pterygota</taxon>
        <taxon>Neoptera</taxon>
        <taxon>Endopterygota</taxon>
        <taxon>Hymenoptera</taxon>
        <taxon>Apocrita</taxon>
        <taxon>Aculeata</taxon>
        <taxon>Apoidea</taxon>
        <taxon>Anthophila</taxon>
        <taxon>Apidae</taxon>
        <taxon>Apis</taxon>
    </lineage>
</organism>
<protein>
    <submittedName>
        <fullName evidence="1">Uncharacterized protein</fullName>
    </submittedName>
</protein>
<dbReference type="EMBL" id="KZ288215">
    <property type="protein sequence ID" value="PBC32644.1"/>
    <property type="molecule type" value="Genomic_DNA"/>
</dbReference>
<proteinExistence type="predicted"/>
<sequence>MRFCARKKYVLPNGSTLFTCARSKGLLARFVSDTQSTVQFIGEPLLTLRMKTRVSCLETPAERWPSAVESTTNQTLVSFRQHAGTTAFHYRFERFRELYNYIGLTFVHISLFSKDDRIEIPLFLKDSGGGTQEEKHSKEQ</sequence>
<dbReference type="Proteomes" id="UP000242457">
    <property type="component" value="Unassembled WGS sequence"/>
</dbReference>
<evidence type="ECO:0000313" key="1">
    <source>
        <dbReference type="EMBL" id="PBC32644.1"/>
    </source>
</evidence>
<keyword evidence="2" id="KW-1185">Reference proteome</keyword>
<gene>
    <name evidence="1" type="ORF">APICC_05328</name>
</gene>
<reference evidence="1 2" key="1">
    <citation type="submission" date="2014-07" db="EMBL/GenBank/DDBJ databases">
        <title>Genomic and transcriptomic analysis on Apis cerana provide comprehensive insights into honey bee biology.</title>
        <authorList>
            <person name="Diao Q."/>
            <person name="Sun L."/>
            <person name="Zheng H."/>
            <person name="Zheng H."/>
            <person name="Xu S."/>
            <person name="Wang S."/>
            <person name="Zeng Z."/>
            <person name="Hu F."/>
            <person name="Su S."/>
            <person name="Wu J."/>
        </authorList>
    </citation>
    <scope>NUCLEOTIDE SEQUENCE [LARGE SCALE GENOMIC DNA]</scope>
    <source>
        <tissue evidence="1">Pupae without intestine</tissue>
    </source>
</reference>
<accession>A0A2A3EMC2</accession>